<dbReference type="GO" id="GO:0032982">
    <property type="term" value="C:myosin filament"/>
    <property type="evidence" value="ECO:0007669"/>
    <property type="project" value="TreeGrafter"/>
</dbReference>
<gene>
    <name evidence="5" type="ORF">ACAOBT_LOCUS17486</name>
</gene>
<keyword evidence="1 2" id="KW-0175">Coiled coil</keyword>
<dbReference type="InterPro" id="IPR002928">
    <property type="entry name" value="Myosin_tail"/>
</dbReference>
<organism evidence="5 6">
    <name type="scientific">Acanthoscelides obtectus</name>
    <name type="common">Bean weevil</name>
    <name type="synonym">Bruchus obtectus</name>
    <dbReference type="NCBI Taxonomy" id="200917"/>
    <lineage>
        <taxon>Eukaryota</taxon>
        <taxon>Metazoa</taxon>
        <taxon>Ecdysozoa</taxon>
        <taxon>Arthropoda</taxon>
        <taxon>Hexapoda</taxon>
        <taxon>Insecta</taxon>
        <taxon>Pterygota</taxon>
        <taxon>Neoptera</taxon>
        <taxon>Endopterygota</taxon>
        <taxon>Coleoptera</taxon>
        <taxon>Polyphaga</taxon>
        <taxon>Cucujiformia</taxon>
        <taxon>Chrysomeloidea</taxon>
        <taxon>Chrysomelidae</taxon>
        <taxon>Bruchinae</taxon>
        <taxon>Bruchini</taxon>
        <taxon>Acanthoscelides</taxon>
    </lineage>
</organism>
<evidence type="ECO:0000313" key="5">
    <source>
        <dbReference type="EMBL" id="CAH1986855.1"/>
    </source>
</evidence>
<feature type="domain" description="Myosin tail" evidence="4">
    <location>
        <begin position="53"/>
        <end position="358"/>
    </location>
</feature>
<dbReference type="OrthoDB" id="2914378at2759"/>
<evidence type="ECO:0000256" key="2">
    <source>
        <dbReference type="SAM" id="Coils"/>
    </source>
</evidence>
<evidence type="ECO:0000256" key="3">
    <source>
        <dbReference type="SAM" id="MobiDB-lite"/>
    </source>
</evidence>
<dbReference type="GO" id="GO:0051015">
    <property type="term" value="F:actin filament binding"/>
    <property type="evidence" value="ECO:0007669"/>
    <property type="project" value="TreeGrafter"/>
</dbReference>
<dbReference type="GO" id="GO:0016460">
    <property type="term" value="C:myosin II complex"/>
    <property type="evidence" value="ECO:0007669"/>
    <property type="project" value="TreeGrafter"/>
</dbReference>
<feature type="compositionally biased region" description="Acidic residues" evidence="3">
    <location>
        <begin position="631"/>
        <end position="643"/>
    </location>
</feature>
<comment type="caution">
    <text evidence="5">The sequence shown here is derived from an EMBL/GenBank/DDBJ whole genome shotgun (WGS) entry which is preliminary data.</text>
</comment>
<dbReference type="GO" id="GO:0005737">
    <property type="term" value="C:cytoplasm"/>
    <property type="evidence" value="ECO:0007669"/>
    <property type="project" value="TreeGrafter"/>
</dbReference>
<evidence type="ECO:0000313" key="6">
    <source>
        <dbReference type="Proteomes" id="UP001152888"/>
    </source>
</evidence>
<feature type="coiled-coil region" evidence="2">
    <location>
        <begin position="59"/>
        <end position="612"/>
    </location>
</feature>
<dbReference type="PANTHER" id="PTHR45615">
    <property type="entry name" value="MYOSIN HEAVY CHAIN, NON-MUSCLE"/>
    <property type="match status" value="1"/>
</dbReference>
<dbReference type="AlphaFoldDB" id="A0A9P0L139"/>
<feature type="region of interest" description="Disordered" evidence="3">
    <location>
        <begin position="631"/>
        <end position="696"/>
    </location>
</feature>
<sequence>MDLKNPSRTSCNHKDMITQFLFWPPQLSVKTTKCSLVEDIPCISEEDEEGDGESGGVYKQRYERAVKELEFTRRRLQQQHEDDLEQLVGLKKQLEKKLADAYEEVEEQRQVVGQWKRKVQKLNGEMNDLRLLLEEQNGRNNLLEKKQRKFDSETQMLQDELKKERQVKERLAREKEVCIAEKYQVETALSDTRLELELKEEKLLALQREFDEVTCGGKTEEEVTVLRKQKIDLERRMKDQEEELDELAGQVQLLEQAKLRLEMNLEQMRKESKKEASARDEELEDVRCNAQKKVKALEQQLENEHEERTLLLREKHELERRLAAAAESERQDRAGDEALLHRLKKDVKRTKALLRDTQAQLERQKAETPGKAMIRQLRNQVEDLECARAAAVKAKQSLENELLETQSMLEEANRQKQEAEERVNLLLREKADLQTQLEENEEELAEVLKKFKGTVQQMSLDQMALQEQVSLVSELEIERNHLKEQLAELTSKLESAESMGDASSNLLVKRSELKVKELESKLELEQTTRSRLEVQITRLKEAVDKAQNDTAQTRVKEQQAQDQIRKLQRQLREIKEELNKSLAKESEVILKKKELEKRCEVLETESATARTDLRLALKRIEDLQSAIQGDLEDTISDNSDSDPDTYSSDESVNTFMSNHKLSSPKSEKNPMSGRTSCTTSRSSTSSNLAKDATSYT</sequence>
<feature type="compositionally biased region" description="Polar residues" evidence="3">
    <location>
        <begin position="644"/>
        <end position="664"/>
    </location>
</feature>
<evidence type="ECO:0000259" key="4">
    <source>
        <dbReference type="Pfam" id="PF01576"/>
    </source>
</evidence>
<protein>
    <recommendedName>
        <fullName evidence="4">Myosin tail domain-containing protein</fullName>
    </recommendedName>
</protein>
<dbReference type="PANTHER" id="PTHR45615:SF36">
    <property type="entry name" value="MYOSIN HEAVY CHAIN-LIKE, ISOFORM B-RELATED"/>
    <property type="match status" value="1"/>
</dbReference>
<dbReference type="Pfam" id="PF01576">
    <property type="entry name" value="Myosin_tail_1"/>
    <property type="match status" value="1"/>
</dbReference>
<accession>A0A9P0L139</accession>
<proteinExistence type="predicted"/>
<name>A0A9P0L139_ACAOB</name>
<dbReference type="GO" id="GO:0031032">
    <property type="term" value="P:actomyosin structure organization"/>
    <property type="evidence" value="ECO:0007669"/>
    <property type="project" value="TreeGrafter"/>
</dbReference>
<evidence type="ECO:0000256" key="1">
    <source>
        <dbReference type="ARBA" id="ARBA00023054"/>
    </source>
</evidence>
<dbReference type="Proteomes" id="UP001152888">
    <property type="component" value="Unassembled WGS sequence"/>
</dbReference>
<keyword evidence="6" id="KW-1185">Reference proteome</keyword>
<feature type="compositionally biased region" description="Low complexity" evidence="3">
    <location>
        <begin position="672"/>
        <end position="686"/>
    </location>
</feature>
<reference evidence="5" key="1">
    <citation type="submission" date="2022-03" db="EMBL/GenBank/DDBJ databases">
        <authorList>
            <person name="Sayadi A."/>
        </authorList>
    </citation>
    <scope>NUCLEOTIDE SEQUENCE</scope>
</reference>
<dbReference type="EMBL" id="CAKOFQ010007007">
    <property type="protein sequence ID" value="CAH1986855.1"/>
    <property type="molecule type" value="Genomic_DNA"/>
</dbReference>